<evidence type="ECO:0000256" key="3">
    <source>
        <dbReference type="ARBA" id="ARBA00047645"/>
    </source>
</evidence>
<dbReference type="SUPFAM" id="SSF54975">
    <property type="entry name" value="Acylphosphatase/BLUF domain-like"/>
    <property type="match status" value="1"/>
</dbReference>
<dbReference type="PROSITE" id="PS00150">
    <property type="entry name" value="ACYLPHOSPHATASE_1"/>
    <property type="match status" value="1"/>
</dbReference>
<comment type="similarity">
    <text evidence="1 6">Belongs to the acylphosphatase family.</text>
</comment>
<dbReference type="EC" id="3.6.1.7" evidence="2 4"/>
<dbReference type="InterPro" id="IPR017968">
    <property type="entry name" value="Acylphosphatase_CS"/>
</dbReference>
<evidence type="ECO:0000256" key="2">
    <source>
        <dbReference type="ARBA" id="ARBA00012150"/>
    </source>
</evidence>
<dbReference type="InterPro" id="IPR036046">
    <property type="entry name" value="Acylphosphatase-like_dom_sf"/>
</dbReference>
<dbReference type="OrthoDB" id="9808093at2"/>
<evidence type="ECO:0000256" key="4">
    <source>
        <dbReference type="PROSITE-ProRule" id="PRU00520"/>
    </source>
</evidence>
<sequence length="90" mass="10555">MEHVNITVKGKVQGVFFRKSTQEKAYELQISGYVQNERDGSVYIEAEGEKERIDEFIEWCKKGPKNAEVTEIKIRKGNFQNYEDFEIAYV</sequence>
<keyword evidence="4 5" id="KW-0378">Hydrolase</keyword>
<name>A0A6N6M2W1_9FLAO</name>
<dbReference type="PROSITE" id="PS00151">
    <property type="entry name" value="ACYLPHOSPHATASE_2"/>
    <property type="match status" value="1"/>
</dbReference>
<feature type="domain" description="Acylphosphatase-like" evidence="7">
    <location>
        <begin position="3"/>
        <end position="89"/>
    </location>
</feature>
<dbReference type="Gene3D" id="3.30.70.100">
    <property type="match status" value="1"/>
</dbReference>
<dbReference type="InterPro" id="IPR001792">
    <property type="entry name" value="Acylphosphatase-like_dom"/>
</dbReference>
<dbReference type="RefSeq" id="WP_151169137.1">
    <property type="nucleotide sequence ID" value="NZ_WACR01000008.1"/>
</dbReference>
<organism evidence="8 9">
    <name type="scientific">Salibacter halophilus</name>
    <dbReference type="NCBI Taxonomy" id="1803916"/>
    <lineage>
        <taxon>Bacteria</taxon>
        <taxon>Pseudomonadati</taxon>
        <taxon>Bacteroidota</taxon>
        <taxon>Flavobacteriia</taxon>
        <taxon>Flavobacteriales</taxon>
        <taxon>Salibacteraceae</taxon>
        <taxon>Salibacter</taxon>
    </lineage>
</organism>
<comment type="caution">
    <text evidence="8">The sequence shown here is derived from an EMBL/GenBank/DDBJ whole genome shotgun (WGS) entry which is preliminary data.</text>
</comment>
<comment type="catalytic activity">
    <reaction evidence="3 4 5">
        <text>an acyl phosphate + H2O = a carboxylate + phosphate + H(+)</text>
        <dbReference type="Rhea" id="RHEA:14965"/>
        <dbReference type="ChEBI" id="CHEBI:15377"/>
        <dbReference type="ChEBI" id="CHEBI:15378"/>
        <dbReference type="ChEBI" id="CHEBI:29067"/>
        <dbReference type="ChEBI" id="CHEBI:43474"/>
        <dbReference type="ChEBI" id="CHEBI:59918"/>
        <dbReference type="EC" id="3.6.1.7"/>
    </reaction>
</comment>
<gene>
    <name evidence="8" type="ORF">F3059_10460</name>
</gene>
<dbReference type="PROSITE" id="PS51160">
    <property type="entry name" value="ACYLPHOSPHATASE_3"/>
    <property type="match status" value="1"/>
</dbReference>
<dbReference type="InterPro" id="IPR020456">
    <property type="entry name" value="Acylphosphatase"/>
</dbReference>
<evidence type="ECO:0000313" key="8">
    <source>
        <dbReference type="EMBL" id="KAB1063480.1"/>
    </source>
</evidence>
<evidence type="ECO:0000256" key="5">
    <source>
        <dbReference type="RuleBase" id="RU000553"/>
    </source>
</evidence>
<reference evidence="8 9" key="1">
    <citation type="submission" date="2019-09" db="EMBL/GenBank/DDBJ databases">
        <title>Genomes of Cryomorphaceae.</title>
        <authorList>
            <person name="Bowman J.P."/>
        </authorList>
    </citation>
    <scope>NUCLEOTIDE SEQUENCE [LARGE SCALE GENOMIC DNA]</scope>
    <source>
        <strain evidence="8 9">KCTC 52047</strain>
    </source>
</reference>
<dbReference type="AlphaFoldDB" id="A0A6N6M2W1"/>
<evidence type="ECO:0000313" key="9">
    <source>
        <dbReference type="Proteomes" id="UP000435357"/>
    </source>
</evidence>
<feature type="active site" evidence="4">
    <location>
        <position position="18"/>
    </location>
</feature>
<dbReference type="Pfam" id="PF00708">
    <property type="entry name" value="Acylphosphatase"/>
    <property type="match status" value="1"/>
</dbReference>
<dbReference type="PANTHER" id="PTHR47268:SF4">
    <property type="entry name" value="ACYLPHOSPHATASE"/>
    <property type="match status" value="1"/>
</dbReference>
<feature type="active site" evidence="4">
    <location>
        <position position="36"/>
    </location>
</feature>
<accession>A0A6N6M2W1</accession>
<keyword evidence="9" id="KW-1185">Reference proteome</keyword>
<evidence type="ECO:0000256" key="1">
    <source>
        <dbReference type="ARBA" id="ARBA00005614"/>
    </source>
</evidence>
<dbReference type="PANTHER" id="PTHR47268">
    <property type="entry name" value="ACYLPHOSPHATASE"/>
    <property type="match status" value="1"/>
</dbReference>
<protein>
    <recommendedName>
        <fullName evidence="2 4">Acylphosphatase</fullName>
        <ecNumber evidence="2 4">3.6.1.7</ecNumber>
    </recommendedName>
</protein>
<evidence type="ECO:0000256" key="6">
    <source>
        <dbReference type="RuleBase" id="RU004168"/>
    </source>
</evidence>
<dbReference type="Proteomes" id="UP000435357">
    <property type="component" value="Unassembled WGS sequence"/>
</dbReference>
<proteinExistence type="inferred from homology"/>
<evidence type="ECO:0000259" key="7">
    <source>
        <dbReference type="PROSITE" id="PS51160"/>
    </source>
</evidence>
<dbReference type="GO" id="GO:0003998">
    <property type="term" value="F:acylphosphatase activity"/>
    <property type="evidence" value="ECO:0007669"/>
    <property type="project" value="UniProtKB-EC"/>
</dbReference>
<dbReference type="EMBL" id="WACR01000008">
    <property type="protein sequence ID" value="KAB1063480.1"/>
    <property type="molecule type" value="Genomic_DNA"/>
</dbReference>